<evidence type="ECO:0000313" key="3">
    <source>
        <dbReference type="Proteomes" id="UP000320876"/>
    </source>
</evidence>
<dbReference type="InterPro" id="IPR029058">
    <property type="entry name" value="AB_hydrolase_fold"/>
</dbReference>
<dbReference type="Proteomes" id="UP000320876">
    <property type="component" value="Unassembled WGS sequence"/>
</dbReference>
<feature type="domain" description="AB hydrolase-1" evidence="1">
    <location>
        <begin position="21"/>
        <end position="247"/>
    </location>
</feature>
<accession>A0A542DQP4</accession>
<dbReference type="Pfam" id="PF00561">
    <property type="entry name" value="Abhydrolase_1"/>
    <property type="match status" value="1"/>
</dbReference>
<dbReference type="InterPro" id="IPR000073">
    <property type="entry name" value="AB_hydrolase_1"/>
</dbReference>
<dbReference type="Gene3D" id="3.40.50.1820">
    <property type="entry name" value="alpha/beta hydrolase"/>
    <property type="match status" value="1"/>
</dbReference>
<dbReference type="PANTHER" id="PTHR43433">
    <property type="entry name" value="HYDROLASE, ALPHA/BETA FOLD FAMILY PROTEIN"/>
    <property type="match status" value="1"/>
</dbReference>
<comment type="caution">
    <text evidence="2">The sequence shown here is derived from an EMBL/GenBank/DDBJ whole genome shotgun (WGS) entry which is preliminary data.</text>
</comment>
<dbReference type="AlphaFoldDB" id="A0A542DQP4"/>
<evidence type="ECO:0000259" key="1">
    <source>
        <dbReference type="Pfam" id="PF00561"/>
    </source>
</evidence>
<gene>
    <name evidence="2" type="ORF">FB471_5142</name>
</gene>
<dbReference type="InterPro" id="IPR050471">
    <property type="entry name" value="AB_hydrolase"/>
</dbReference>
<proteinExistence type="predicted"/>
<dbReference type="GO" id="GO:0003824">
    <property type="term" value="F:catalytic activity"/>
    <property type="evidence" value="ECO:0007669"/>
    <property type="project" value="UniProtKB-ARBA"/>
</dbReference>
<organism evidence="2 3">
    <name type="scientific">Amycolatopsis cihanbeyliensis</name>
    <dbReference type="NCBI Taxonomy" id="1128664"/>
    <lineage>
        <taxon>Bacteria</taxon>
        <taxon>Bacillati</taxon>
        <taxon>Actinomycetota</taxon>
        <taxon>Actinomycetes</taxon>
        <taxon>Pseudonocardiales</taxon>
        <taxon>Pseudonocardiaceae</taxon>
        <taxon>Amycolatopsis</taxon>
    </lineage>
</organism>
<dbReference type="RefSeq" id="WP_142000864.1">
    <property type="nucleotide sequence ID" value="NZ_VFML01000001.1"/>
</dbReference>
<dbReference type="SUPFAM" id="SSF53474">
    <property type="entry name" value="alpha/beta-Hydrolases"/>
    <property type="match status" value="1"/>
</dbReference>
<reference evidence="2 3" key="1">
    <citation type="submission" date="2019-06" db="EMBL/GenBank/DDBJ databases">
        <title>Sequencing the genomes of 1000 actinobacteria strains.</title>
        <authorList>
            <person name="Klenk H.-P."/>
        </authorList>
    </citation>
    <scope>NUCLEOTIDE SEQUENCE [LARGE SCALE GENOMIC DNA]</scope>
    <source>
        <strain evidence="2 3">DSM 45679</strain>
    </source>
</reference>
<evidence type="ECO:0000313" key="2">
    <source>
        <dbReference type="EMBL" id="TQJ05314.1"/>
    </source>
</evidence>
<dbReference type="EMBL" id="VFML01000001">
    <property type="protein sequence ID" value="TQJ05314.1"/>
    <property type="molecule type" value="Genomic_DNA"/>
</dbReference>
<dbReference type="OrthoDB" id="495620at2"/>
<dbReference type="PRINTS" id="PR00111">
    <property type="entry name" value="ABHYDROLASE"/>
</dbReference>
<protein>
    <submittedName>
        <fullName evidence="2">3-oxoadipate enol-lactonase</fullName>
    </submittedName>
</protein>
<sequence>MPISERGGRPVYYEEHGTGFPVLMITGMAATMDWFHYNIPAFAERYRVVAQDLPGSNREGVPAAPGPYSTRELVADSIGILDELGIERAHVVALSFGGMIAQWLAIDHPERVERLSIVGNGLGRMPKEIAEAAAGAAAAEQSEEDMVRIVRQMTFSEDFPERQPQRWAFFLREIHGKPARPQTQQAQLEASLRHDAMDRLAEVRAEVQLLAGELDTVNARYAPELAAAIPHCELNVLPGMNHGLNLEFAETYNDIVLRFLGSGSPGE</sequence>
<keyword evidence="3" id="KW-1185">Reference proteome</keyword>
<dbReference type="PANTHER" id="PTHR43433:SF5">
    <property type="entry name" value="AB HYDROLASE-1 DOMAIN-CONTAINING PROTEIN"/>
    <property type="match status" value="1"/>
</dbReference>
<name>A0A542DQP4_AMYCI</name>